<dbReference type="Gene3D" id="3.40.50.620">
    <property type="entry name" value="HUPs"/>
    <property type="match status" value="1"/>
</dbReference>
<dbReference type="InterPro" id="IPR020058">
    <property type="entry name" value="Glu/Gln-tRNA-synth_Ib_cat-dom"/>
</dbReference>
<evidence type="ECO:0000256" key="6">
    <source>
        <dbReference type="ARBA" id="ARBA00023146"/>
    </source>
</evidence>
<evidence type="ECO:0000256" key="5">
    <source>
        <dbReference type="ARBA" id="ARBA00022840"/>
    </source>
</evidence>
<dbReference type="InterPro" id="IPR022380">
    <property type="entry name" value="Glu-Q_tRNA(Asp)_Synthase"/>
</dbReference>
<accession>A0A848ML45</accession>
<keyword evidence="8" id="KW-0648">Protein biosynthesis</keyword>
<dbReference type="Proteomes" id="UP000585363">
    <property type="component" value="Unassembled WGS sequence"/>
</dbReference>
<dbReference type="GO" id="GO:0006400">
    <property type="term" value="P:tRNA modification"/>
    <property type="evidence" value="ECO:0007669"/>
    <property type="project" value="InterPro"/>
</dbReference>
<feature type="binding site" evidence="7">
    <location>
        <position position="231"/>
    </location>
    <ligand>
        <name>ATP</name>
        <dbReference type="ChEBI" id="CHEBI:30616"/>
    </ligand>
</feature>
<feature type="short sequence motif" description="'HIGH' region" evidence="7">
    <location>
        <begin position="12"/>
        <end position="22"/>
    </location>
</feature>
<dbReference type="NCBIfam" id="NF004314">
    <property type="entry name" value="PRK05710.1-3"/>
    <property type="match status" value="1"/>
</dbReference>
<dbReference type="GO" id="GO:0005524">
    <property type="term" value="F:ATP binding"/>
    <property type="evidence" value="ECO:0007669"/>
    <property type="project" value="UniProtKB-KW"/>
</dbReference>
<keyword evidence="11" id="KW-1185">Reference proteome</keyword>
<feature type="binding site" evidence="7">
    <location>
        <position position="101"/>
    </location>
    <ligand>
        <name>Zn(2+)</name>
        <dbReference type="ChEBI" id="CHEBI:29105"/>
    </ligand>
</feature>
<feature type="binding site" evidence="7">
    <location>
        <position position="190"/>
    </location>
    <ligand>
        <name>L-glutamate</name>
        <dbReference type="ChEBI" id="CHEBI:29985"/>
    </ligand>
</feature>
<dbReference type="NCBIfam" id="TIGR03838">
    <property type="entry name" value="queuosine_YadB"/>
    <property type="match status" value="1"/>
</dbReference>
<dbReference type="PRINTS" id="PR00987">
    <property type="entry name" value="TRNASYNTHGLU"/>
</dbReference>
<protein>
    <recommendedName>
        <fullName evidence="7">Glutamyl-Q tRNA(Asp) synthetase</fullName>
        <shortName evidence="7">Glu-Q-RSs</shortName>
        <ecNumber evidence="7">6.1.1.-</ecNumber>
    </recommendedName>
</protein>
<dbReference type="RefSeq" id="WP_169403505.1">
    <property type="nucleotide sequence ID" value="NZ_JAADJU010000006.1"/>
</dbReference>
<reference evidence="10 11" key="1">
    <citation type="submission" date="2020-01" db="EMBL/GenBank/DDBJ databases">
        <authorList>
            <person name="Lee S.D."/>
        </authorList>
    </citation>
    <scope>NUCLEOTIDE SEQUENCE [LARGE SCALE GENOMIC DNA]</scope>
    <source>
        <strain evidence="10 11">SAP-1</strain>
    </source>
</reference>
<evidence type="ECO:0000256" key="7">
    <source>
        <dbReference type="HAMAP-Rule" id="MF_01428"/>
    </source>
</evidence>
<evidence type="ECO:0000256" key="3">
    <source>
        <dbReference type="ARBA" id="ARBA00022741"/>
    </source>
</evidence>
<feature type="short sequence motif" description="'KMSKS' region" evidence="7">
    <location>
        <begin position="228"/>
        <end position="232"/>
    </location>
</feature>
<evidence type="ECO:0000256" key="2">
    <source>
        <dbReference type="ARBA" id="ARBA00022723"/>
    </source>
</evidence>
<dbReference type="FunFam" id="3.40.50.620:FF:000093">
    <property type="entry name" value="Glutamyl-Q tRNA(Asp) synthetase"/>
    <property type="match status" value="1"/>
</dbReference>
<gene>
    <name evidence="10" type="primary">gluQRS</name>
    <name evidence="7" type="synonym">gluQ</name>
    <name evidence="10" type="ORF">GW590_13125</name>
</gene>
<dbReference type="AlphaFoldDB" id="A0A848ML45"/>
<keyword evidence="4 7" id="KW-0862">Zinc</keyword>
<feature type="binding site" evidence="7">
    <location>
        <begin position="9"/>
        <end position="13"/>
    </location>
    <ligand>
        <name>L-glutamate</name>
        <dbReference type="ChEBI" id="CHEBI:29985"/>
    </ligand>
</feature>
<dbReference type="InterPro" id="IPR014729">
    <property type="entry name" value="Rossmann-like_a/b/a_fold"/>
</dbReference>
<sequence>MLTSSYIGRFAPSPSGDLHFGSLIAALGSYLHARSQGGQWRLRIDDIDPPREVPGSAQRILMTLERYGLEWDDEVVWQSQRHDAYREALAWLHQQGKSYYCTCSRQRIAELGGIYDGHCRNAGHGPQHAAIRMYQTLPVTHFHDQLQGECVADDRLAMEDFIIRRRDGLFAYNLAVVIDDHFQGVNHIVRGADLIAPTLRQLSMYRHLQLPPPQYAHLPVACNEHGDKLSKQNHAPPLPAGDPRPVMVQALIFLGQTLPESWQDLTLPLLLRWAVAHWSLDNVPRHRPTGQ</sequence>
<dbReference type="PANTHER" id="PTHR43311">
    <property type="entry name" value="GLUTAMATE--TRNA LIGASE"/>
    <property type="match status" value="1"/>
</dbReference>
<comment type="function">
    <text evidence="7">Catalyzes the tRNA-independent activation of glutamate in presence of ATP and the subsequent transfer of glutamate onto a tRNA(Asp). Glutamate is transferred on the 2-amino-5-(4,5-dihydroxy-2-cyclopenten-1-yl) moiety of the queuosine in the wobble position of the QUC anticodon.</text>
</comment>
<dbReference type="Pfam" id="PF00749">
    <property type="entry name" value="tRNA-synt_1c"/>
    <property type="match status" value="1"/>
</dbReference>
<feature type="binding site" evidence="7">
    <location>
        <position position="103"/>
    </location>
    <ligand>
        <name>Zn(2+)</name>
        <dbReference type="ChEBI" id="CHEBI:29105"/>
    </ligand>
</feature>
<evidence type="ECO:0000313" key="10">
    <source>
        <dbReference type="EMBL" id="NMP27801.1"/>
    </source>
</evidence>
<feature type="domain" description="Glutamyl/glutaminyl-tRNA synthetase class Ib catalytic" evidence="9">
    <location>
        <begin position="9"/>
        <end position="235"/>
    </location>
</feature>
<evidence type="ECO:0000256" key="1">
    <source>
        <dbReference type="ARBA" id="ARBA00022598"/>
    </source>
</evidence>
<dbReference type="EMBL" id="JAADJU010000006">
    <property type="protein sequence ID" value="NMP27801.1"/>
    <property type="molecule type" value="Genomic_DNA"/>
</dbReference>
<name>A0A848ML45_9GAMM</name>
<keyword evidence="1 7" id="KW-0436">Ligase</keyword>
<dbReference type="EC" id="6.1.1.-" evidence="7"/>
<comment type="caution">
    <text evidence="10">The sequence shown here is derived from an EMBL/GenBank/DDBJ whole genome shotgun (WGS) entry which is preliminary data.</text>
</comment>
<feature type="binding site" evidence="7">
    <location>
        <position position="172"/>
    </location>
    <ligand>
        <name>L-glutamate</name>
        <dbReference type="ChEBI" id="CHEBI:29985"/>
    </ligand>
</feature>
<evidence type="ECO:0000313" key="11">
    <source>
        <dbReference type="Proteomes" id="UP000585363"/>
    </source>
</evidence>
<keyword evidence="3 7" id="KW-0547">Nucleotide-binding</keyword>
<dbReference type="GO" id="GO:0004818">
    <property type="term" value="F:glutamate-tRNA ligase activity"/>
    <property type="evidence" value="ECO:0007669"/>
    <property type="project" value="TreeGrafter"/>
</dbReference>
<comment type="similarity">
    <text evidence="7">Belongs to the class-I aminoacyl-tRNA synthetase family. GluQ subfamily.</text>
</comment>
<feature type="binding site" evidence="7">
    <location>
        <position position="115"/>
    </location>
    <ligand>
        <name>Zn(2+)</name>
        <dbReference type="ChEBI" id="CHEBI:29105"/>
    </ligand>
</feature>
<evidence type="ECO:0000256" key="4">
    <source>
        <dbReference type="ARBA" id="ARBA00022833"/>
    </source>
</evidence>
<dbReference type="HAMAP" id="MF_01428">
    <property type="entry name" value="Glu_Q_tRNA_synth"/>
    <property type="match status" value="1"/>
</dbReference>
<dbReference type="GO" id="GO:0008270">
    <property type="term" value="F:zinc ion binding"/>
    <property type="evidence" value="ECO:0007669"/>
    <property type="project" value="UniProtKB-UniRule"/>
</dbReference>
<feature type="binding site" evidence="7">
    <location>
        <position position="45"/>
    </location>
    <ligand>
        <name>L-glutamate</name>
        <dbReference type="ChEBI" id="CHEBI:29985"/>
    </ligand>
</feature>
<feature type="binding site" evidence="7">
    <location>
        <position position="119"/>
    </location>
    <ligand>
        <name>Zn(2+)</name>
        <dbReference type="ChEBI" id="CHEBI:29105"/>
    </ligand>
</feature>
<dbReference type="GO" id="GO:0006424">
    <property type="term" value="P:glutamyl-tRNA aminoacylation"/>
    <property type="evidence" value="ECO:0007669"/>
    <property type="project" value="InterPro"/>
</dbReference>
<comment type="cofactor">
    <cofactor evidence="7">
        <name>Zn(2+)</name>
        <dbReference type="ChEBI" id="CHEBI:29105"/>
    </cofactor>
    <text evidence="7">Binds 1 zinc ion per subunit.</text>
</comment>
<dbReference type="InterPro" id="IPR000924">
    <property type="entry name" value="Glu/Gln-tRNA-synth"/>
</dbReference>
<reference evidence="10 11" key="2">
    <citation type="submission" date="2020-06" db="EMBL/GenBank/DDBJ databases">
        <title>Polyphasic characterization of a Rahnella strain isolated from tree sap.</title>
        <authorList>
            <person name="Kim I.S."/>
        </authorList>
    </citation>
    <scope>NUCLEOTIDE SEQUENCE [LARGE SCALE GENOMIC DNA]</scope>
    <source>
        <strain evidence="10 11">SAP-1</strain>
    </source>
</reference>
<evidence type="ECO:0000259" key="9">
    <source>
        <dbReference type="Pfam" id="PF00749"/>
    </source>
</evidence>
<dbReference type="NCBIfam" id="NF004312">
    <property type="entry name" value="PRK05710.1-1"/>
    <property type="match status" value="1"/>
</dbReference>
<organism evidence="10 11">
    <name type="scientific">Rouxiella aceris</name>
    <dbReference type="NCBI Taxonomy" id="2703884"/>
    <lineage>
        <taxon>Bacteria</taxon>
        <taxon>Pseudomonadati</taxon>
        <taxon>Pseudomonadota</taxon>
        <taxon>Gammaproteobacteria</taxon>
        <taxon>Enterobacterales</taxon>
        <taxon>Yersiniaceae</taxon>
        <taxon>Rouxiella</taxon>
    </lineage>
</organism>
<keyword evidence="2 7" id="KW-0479">Metal-binding</keyword>
<dbReference type="GO" id="GO:0005829">
    <property type="term" value="C:cytosol"/>
    <property type="evidence" value="ECO:0007669"/>
    <property type="project" value="TreeGrafter"/>
</dbReference>
<proteinExistence type="inferred from homology"/>
<dbReference type="InterPro" id="IPR049940">
    <property type="entry name" value="GluQ/Sye"/>
</dbReference>
<dbReference type="PANTHER" id="PTHR43311:SF1">
    <property type="entry name" value="GLUTAMYL-Q TRNA(ASP) SYNTHETASE"/>
    <property type="match status" value="1"/>
</dbReference>
<keyword evidence="5 7" id="KW-0067">ATP-binding</keyword>
<keyword evidence="6 7" id="KW-0030">Aminoacyl-tRNA synthetase</keyword>
<dbReference type="SUPFAM" id="SSF52374">
    <property type="entry name" value="Nucleotidylyl transferase"/>
    <property type="match status" value="1"/>
</dbReference>
<evidence type="ECO:0000256" key="8">
    <source>
        <dbReference type="RuleBase" id="RU363037"/>
    </source>
</evidence>